<feature type="site" description="Important for catalytic activity" evidence="7">
    <location>
        <position position="209"/>
    </location>
</feature>
<dbReference type="Gene3D" id="3.30.160.60">
    <property type="entry name" value="Classic Zinc Finger"/>
    <property type="match status" value="1"/>
</dbReference>
<keyword evidence="1 7" id="KW-1003">Cell membrane</keyword>
<accession>A0A9W4QY70</accession>
<evidence type="ECO:0000313" key="10">
    <source>
        <dbReference type="Proteomes" id="UP001152467"/>
    </source>
</evidence>
<evidence type="ECO:0000313" key="8">
    <source>
        <dbReference type="EMBL" id="CAH9055270.1"/>
    </source>
</evidence>
<dbReference type="Proteomes" id="UP001152485">
    <property type="component" value="Unassembled WGS sequence"/>
</dbReference>
<dbReference type="EC" id="4.2.2.29" evidence="7"/>
<evidence type="ECO:0000313" key="9">
    <source>
        <dbReference type="EMBL" id="CAH9057967.1"/>
    </source>
</evidence>
<comment type="function">
    <text evidence="7">Functions as a peptidoglycan terminase that cleaves nascent peptidoglycan strands endolytically to terminate their elongation.</text>
</comment>
<gene>
    <name evidence="7 9" type="primary">mltG</name>
    <name evidence="9" type="ORF">PSECIP111854_02104</name>
    <name evidence="8" type="ORF">PSECIP111951_01207</name>
</gene>
<proteinExistence type="inferred from homology"/>
<sequence>MIKKILLIFALFNCVGVAFIIHQFQGIQNAPFKFDGEFYEVKSGVGFNHLCYDWQAHGFIDSCFKYQVYSKLVPEQFQLKAGVYELANLSVLDAVAKIHRGEQKQFSFTIIAGETYNSVLNKLSKSLFIDYPKDEQQLLAELKVDGNPEGWLLPETYYYEAYTKASALLNRAAERMQLVLTDAWQQRIDELPLDDPYQVLILASIIEKETGYEPERSTIASVFVNRLNRNMRLQTDPTVIYGLGQKFDGDIKRSDLKQYTPYNTYRINGLPPTPIAMPSTDAVYAATQPAQTPYYYFVSKGNGQHQFSKSLREHNQAVQKYILKRSNDS</sequence>
<keyword evidence="4 7" id="KW-0472">Membrane</keyword>
<keyword evidence="7" id="KW-0997">Cell inner membrane</keyword>
<dbReference type="AlphaFoldDB" id="A0A9W4QY70"/>
<evidence type="ECO:0000256" key="4">
    <source>
        <dbReference type="ARBA" id="ARBA00023136"/>
    </source>
</evidence>
<keyword evidence="10" id="KW-1185">Reference proteome</keyword>
<evidence type="ECO:0000256" key="6">
    <source>
        <dbReference type="ARBA" id="ARBA00023316"/>
    </source>
</evidence>
<organism evidence="9 10">
    <name type="scientific">Pseudoalteromonas holothuriae</name>
    <dbReference type="NCBI Taxonomy" id="2963714"/>
    <lineage>
        <taxon>Bacteria</taxon>
        <taxon>Pseudomonadati</taxon>
        <taxon>Pseudomonadota</taxon>
        <taxon>Gammaproteobacteria</taxon>
        <taxon>Alteromonadales</taxon>
        <taxon>Pseudoalteromonadaceae</taxon>
        <taxon>Pseudoalteromonas</taxon>
    </lineage>
</organism>
<dbReference type="GO" id="GO:0071555">
    <property type="term" value="P:cell wall organization"/>
    <property type="evidence" value="ECO:0007669"/>
    <property type="project" value="UniProtKB-KW"/>
</dbReference>
<dbReference type="EMBL" id="CAMAPC010000006">
    <property type="protein sequence ID" value="CAH9057967.1"/>
    <property type="molecule type" value="Genomic_DNA"/>
</dbReference>
<dbReference type="HAMAP" id="MF_02065">
    <property type="entry name" value="MltG"/>
    <property type="match status" value="1"/>
</dbReference>
<dbReference type="NCBIfam" id="TIGR00247">
    <property type="entry name" value="endolytic transglycosylase MltG"/>
    <property type="match status" value="1"/>
</dbReference>
<evidence type="ECO:0000256" key="2">
    <source>
        <dbReference type="ARBA" id="ARBA00022692"/>
    </source>
</evidence>
<dbReference type="FunFam" id="3.30.160.60:FF:000242">
    <property type="entry name" value="Endolytic murein transglycosylase"/>
    <property type="match status" value="1"/>
</dbReference>
<dbReference type="PANTHER" id="PTHR30518:SF2">
    <property type="entry name" value="ENDOLYTIC MUREIN TRANSGLYCOSYLASE"/>
    <property type="match status" value="1"/>
</dbReference>
<comment type="catalytic activity">
    <reaction evidence="7">
        <text>a peptidoglycan chain = a peptidoglycan chain with N-acetyl-1,6-anhydromuramyl-[peptide] at the reducing end + a peptidoglycan chain with N-acetylglucosamine at the non-reducing end.</text>
        <dbReference type="EC" id="4.2.2.29"/>
    </reaction>
</comment>
<reference evidence="9 11" key="1">
    <citation type="submission" date="2022-07" db="EMBL/GenBank/DDBJ databases">
        <authorList>
            <person name="Criscuolo A."/>
        </authorList>
    </citation>
    <scope>NUCLEOTIDE SEQUENCE</scope>
    <source>
        <strain evidence="11">CIP 111951</strain>
        <strain evidence="9">CIP111854</strain>
        <strain evidence="8">CIP111951</strain>
    </source>
</reference>
<evidence type="ECO:0000256" key="3">
    <source>
        <dbReference type="ARBA" id="ARBA00022989"/>
    </source>
</evidence>
<dbReference type="PANTHER" id="PTHR30518">
    <property type="entry name" value="ENDOLYTIC MUREIN TRANSGLYCOSYLASE"/>
    <property type="match status" value="1"/>
</dbReference>
<evidence type="ECO:0000256" key="1">
    <source>
        <dbReference type="ARBA" id="ARBA00022475"/>
    </source>
</evidence>
<dbReference type="GO" id="GO:0005886">
    <property type="term" value="C:plasma membrane"/>
    <property type="evidence" value="ECO:0007669"/>
    <property type="project" value="UniProtKB-UniRule"/>
</dbReference>
<comment type="caution">
    <text evidence="9">The sequence shown here is derived from an EMBL/GenBank/DDBJ whole genome shotgun (WGS) entry which is preliminary data.</text>
</comment>
<dbReference type="InterPro" id="IPR003770">
    <property type="entry name" value="MLTG-like"/>
</dbReference>
<dbReference type="GO" id="GO:0008932">
    <property type="term" value="F:lytic endotransglycosylase activity"/>
    <property type="evidence" value="ECO:0007669"/>
    <property type="project" value="UniProtKB-UniRule"/>
</dbReference>
<evidence type="ECO:0000256" key="7">
    <source>
        <dbReference type="HAMAP-Rule" id="MF_02065"/>
    </source>
</evidence>
<dbReference type="RefSeq" id="WP_261592380.1">
    <property type="nucleotide sequence ID" value="NZ_CAMAPC010000006.1"/>
</dbReference>
<keyword evidence="6 7" id="KW-0961">Cell wall biogenesis/degradation</keyword>
<keyword evidence="5 7" id="KW-0456">Lyase</keyword>
<dbReference type="CDD" id="cd08010">
    <property type="entry name" value="MltG_like"/>
    <property type="match status" value="1"/>
</dbReference>
<comment type="similarity">
    <text evidence="7">Belongs to the transglycosylase MltG family.</text>
</comment>
<evidence type="ECO:0000313" key="11">
    <source>
        <dbReference type="Proteomes" id="UP001152485"/>
    </source>
</evidence>
<keyword evidence="3 7" id="KW-1133">Transmembrane helix</keyword>
<dbReference type="Pfam" id="PF02618">
    <property type="entry name" value="YceG"/>
    <property type="match status" value="1"/>
</dbReference>
<keyword evidence="2 7" id="KW-0812">Transmembrane</keyword>
<dbReference type="Proteomes" id="UP001152467">
    <property type="component" value="Unassembled WGS sequence"/>
</dbReference>
<protein>
    <recommendedName>
        <fullName evidence="7">Endolytic murein transglycosylase</fullName>
        <ecNumber evidence="7">4.2.2.29</ecNumber>
    </recommendedName>
    <alternativeName>
        <fullName evidence="7">Peptidoglycan lytic transglycosylase</fullName>
    </alternativeName>
    <alternativeName>
        <fullName evidence="7">Peptidoglycan polymerization terminase</fullName>
    </alternativeName>
</protein>
<name>A0A9W4QY70_9GAMM</name>
<dbReference type="EMBL" id="CAMAPD010000004">
    <property type="protein sequence ID" value="CAH9055270.1"/>
    <property type="molecule type" value="Genomic_DNA"/>
</dbReference>
<evidence type="ECO:0000256" key="5">
    <source>
        <dbReference type="ARBA" id="ARBA00023239"/>
    </source>
</evidence>
<dbReference type="GO" id="GO:0009252">
    <property type="term" value="P:peptidoglycan biosynthetic process"/>
    <property type="evidence" value="ECO:0007669"/>
    <property type="project" value="UniProtKB-UniRule"/>
</dbReference>